<evidence type="ECO:0000259" key="4">
    <source>
        <dbReference type="Pfam" id="PF22624"/>
    </source>
</evidence>
<dbReference type="EC" id="2.7.8.7" evidence="1"/>
<protein>
    <recommendedName>
        <fullName evidence="1">holo-[acyl-carrier-protein] synthase</fullName>
        <ecNumber evidence="1">2.7.8.7</ecNumber>
    </recommendedName>
</protein>
<dbReference type="EMBL" id="JAAAJB010000612">
    <property type="protein sequence ID" value="KAG0253057.1"/>
    <property type="molecule type" value="Genomic_DNA"/>
</dbReference>
<evidence type="ECO:0000256" key="1">
    <source>
        <dbReference type="ARBA" id="ARBA00013172"/>
    </source>
</evidence>
<dbReference type="FunFam" id="3.90.470.20:FF:000003">
    <property type="entry name" value="L-aminoadipate-semialdehyde dehydrogenase-phosphopantetheinyl transferase"/>
    <property type="match status" value="1"/>
</dbReference>
<organism evidence="5 6">
    <name type="scientific">Actinomortierella ambigua</name>
    <dbReference type="NCBI Taxonomy" id="1343610"/>
    <lineage>
        <taxon>Eukaryota</taxon>
        <taxon>Fungi</taxon>
        <taxon>Fungi incertae sedis</taxon>
        <taxon>Mucoromycota</taxon>
        <taxon>Mortierellomycotina</taxon>
        <taxon>Mortierellomycetes</taxon>
        <taxon>Mortierellales</taxon>
        <taxon>Mortierellaceae</taxon>
        <taxon>Actinomortierella</taxon>
    </lineage>
</organism>
<dbReference type="Proteomes" id="UP000807716">
    <property type="component" value="Unassembled WGS sequence"/>
</dbReference>
<gene>
    <name evidence="5" type="ORF">DFQ27_007701</name>
</gene>
<sequence length="296" mass="33483">MSITRWAFNIRQPLLLEHIEPLVTSLTSSEKNDAIVPFSNLLSFLPKMDCDRLLELRQEEDMRRALVGRLMIHAFFTVVHSCRWENLVFSRTEANKPVLVEPAHLANVSFNISHHGDWVLFVGANTTDGTMRLGVDVMDFQEQVPGESFETFLSCFQDQFTAAEQAFMHNAGVYAQQLRCFYRLWCLKESVVKAIGVGIDYNLKALEFTVSDPEESLKPILSTSMQVVEPQEELTDEGWAFEEALLDQNHCYAIAIQNEMQGGAPAIDAEGAKFQHLDWKGLLKHAVPYPSPYVAA</sequence>
<dbReference type="GO" id="GO:0005829">
    <property type="term" value="C:cytosol"/>
    <property type="evidence" value="ECO:0007669"/>
    <property type="project" value="TreeGrafter"/>
</dbReference>
<dbReference type="Pfam" id="PF01648">
    <property type="entry name" value="ACPS"/>
    <property type="match status" value="1"/>
</dbReference>
<dbReference type="Pfam" id="PF22624">
    <property type="entry name" value="AASDHPPT_N"/>
    <property type="match status" value="1"/>
</dbReference>
<evidence type="ECO:0000313" key="6">
    <source>
        <dbReference type="Proteomes" id="UP000807716"/>
    </source>
</evidence>
<dbReference type="SUPFAM" id="SSF56214">
    <property type="entry name" value="4'-phosphopantetheinyl transferase"/>
    <property type="match status" value="2"/>
</dbReference>
<dbReference type="GO" id="GO:0019878">
    <property type="term" value="P:lysine biosynthetic process via aminoadipic acid"/>
    <property type="evidence" value="ECO:0007669"/>
    <property type="project" value="TreeGrafter"/>
</dbReference>
<keyword evidence="2" id="KW-0808">Transferase</keyword>
<dbReference type="PANTHER" id="PTHR12215:SF10">
    <property type="entry name" value="L-AMINOADIPATE-SEMIALDEHYDE DEHYDROGENASE-PHOSPHOPANTETHEINYL TRANSFERASE"/>
    <property type="match status" value="1"/>
</dbReference>
<feature type="domain" description="4'-phosphopantetheinyl transferase" evidence="3">
    <location>
        <begin position="133"/>
        <end position="210"/>
    </location>
</feature>
<proteinExistence type="predicted"/>
<dbReference type="GO" id="GO:0008897">
    <property type="term" value="F:holo-[acyl-carrier-protein] synthase activity"/>
    <property type="evidence" value="ECO:0007669"/>
    <property type="project" value="UniProtKB-EC"/>
</dbReference>
<dbReference type="InterPro" id="IPR037143">
    <property type="entry name" value="4-PPantetheinyl_Trfase_dom_sf"/>
</dbReference>
<evidence type="ECO:0000259" key="3">
    <source>
        <dbReference type="Pfam" id="PF01648"/>
    </source>
</evidence>
<dbReference type="OrthoDB" id="26719at2759"/>
<keyword evidence="6" id="KW-1185">Reference proteome</keyword>
<evidence type="ECO:0000256" key="2">
    <source>
        <dbReference type="ARBA" id="ARBA00022679"/>
    </source>
</evidence>
<evidence type="ECO:0000313" key="5">
    <source>
        <dbReference type="EMBL" id="KAG0253057.1"/>
    </source>
</evidence>
<accession>A0A9P6PUW8</accession>
<dbReference type="InterPro" id="IPR008278">
    <property type="entry name" value="4-PPantetheinyl_Trfase_dom"/>
</dbReference>
<dbReference type="InterPro" id="IPR050559">
    <property type="entry name" value="P-Pant_transferase_sf"/>
</dbReference>
<comment type="caution">
    <text evidence="5">The sequence shown here is derived from an EMBL/GenBank/DDBJ whole genome shotgun (WGS) entry which is preliminary data.</text>
</comment>
<dbReference type="InterPro" id="IPR055066">
    <property type="entry name" value="AASDHPPT_N"/>
</dbReference>
<feature type="domain" description="4'-phosphopantetheinyl transferase N-terminal" evidence="4">
    <location>
        <begin position="38"/>
        <end position="123"/>
    </location>
</feature>
<dbReference type="GO" id="GO:0000287">
    <property type="term" value="F:magnesium ion binding"/>
    <property type="evidence" value="ECO:0007669"/>
    <property type="project" value="InterPro"/>
</dbReference>
<dbReference type="AlphaFoldDB" id="A0A9P6PUW8"/>
<dbReference type="PANTHER" id="PTHR12215">
    <property type="entry name" value="PHOSPHOPANTETHEINE TRANSFERASE"/>
    <property type="match status" value="1"/>
</dbReference>
<dbReference type="Gene3D" id="3.90.470.20">
    <property type="entry name" value="4'-phosphopantetheinyl transferase domain"/>
    <property type="match status" value="2"/>
</dbReference>
<name>A0A9P6PUW8_9FUNG</name>
<reference evidence="5" key="1">
    <citation type="journal article" date="2020" name="Fungal Divers.">
        <title>Resolving the Mortierellaceae phylogeny through synthesis of multi-gene phylogenetics and phylogenomics.</title>
        <authorList>
            <person name="Vandepol N."/>
            <person name="Liber J."/>
            <person name="Desiro A."/>
            <person name="Na H."/>
            <person name="Kennedy M."/>
            <person name="Barry K."/>
            <person name="Grigoriev I.V."/>
            <person name="Miller A.N."/>
            <person name="O'Donnell K."/>
            <person name="Stajich J.E."/>
            <person name="Bonito G."/>
        </authorList>
    </citation>
    <scope>NUCLEOTIDE SEQUENCE</scope>
    <source>
        <strain evidence="5">BC1065</strain>
    </source>
</reference>